<dbReference type="InterPro" id="IPR002225">
    <property type="entry name" value="3Beta_OHSteriod_DH/Estase"/>
</dbReference>
<feature type="transmembrane region" description="Helical" evidence="4">
    <location>
        <begin position="366"/>
        <end position="385"/>
    </location>
</feature>
<dbReference type="PANTHER" id="PTHR43245:SF51">
    <property type="entry name" value="SHORT CHAIN DEHYDROGENASE_REDUCTASE FAMILY 42E, MEMBER 2"/>
    <property type="match status" value="1"/>
</dbReference>
<keyword evidence="4" id="KW-1133">Transmembrane helix</keyword>
<gene>
    <name evidence="6" type="primary">SDR42E1</name>
    <name evidence="6" type="synonym">sdr42e1</name>
</gene>
<dbReference type="InterPro" id="IPR050177">
    <property type="entry name" value="Lipid_A_modif_metabolic_enz"/>
</dbReference>
<reference evidence="6" key="1">
    <citation type="submission" date="2021-06" db="EMBL/GenBank/DDBJ databases">
        <authorList>
            <consortium name="Wellcome Sanger Institute Data Sharing"/>
        </authorList>
    </citation>
    <scope>NUCLEOTIDE SEQUENCE [LARGE SCALE GENOMIC DNA]</scope>
</reference>
<keyword evidence="3" id="KW-0520">NAD</keyword>
<keyword evidence="2" id="KW-0560">Oxidoreductase</keyword>
<keyword evidence="4" id="KW-0812">Transmembrane</keyword>
<reference evidence="6" key="2">
    <citation type="submission" date="2025-08" db="UniProtKB">
        <authorList>
            <consortium name="Ensembl"/>
        </authorList>
    </citation>
    <scope>IDENTIFICATION</scope>
</reference>
<feature type="domain" description="3-beta hydroxysteroid dehydrogenase/isomerase" evidence="5">
    <location>
        <begin position="133"/>
        <end position="363"/>
    </location>
</feature>
<evidence type="ECO:0000256" key="1">
    <source>
        <dbReference type="ARBA" id="ARBA00009219"/>
    </source>
</evidence>
<evidence type="ECO:0000259" key="5">
    <source>
        <dbReference type="Pfam" id="PF01073"/>
    </source>
</evidence>
<dbReference type="Proteomes" id="UP000694620">
    <property type="component" value="Chromosome 9"/>
</dbReference>
<keyword evidence="4" id="KW-0472">Membrane</keyword>
<dbReference type="InterPro" id="IPR036291">
    <property type="entry name" value="NAD(P)-bd_dom_sf"/>
</dbReference>
<dbReference type="AlphaFoldDB" id="A0A8C4SI90"/>
<keyword evidence="7" id="KW-1185">Reference proteome</keyword>
<dbReference type="Pfam" id="PF01073">
    <property type="entry name" value="3Beta_HSD"/>
    <property type="match status" value="1"/>
</dbReference>
<comment type="similarity">
    <text evidence="1">Belongs to the 3-beta-HSD family.</text>
</comment>
<dbReference type="Gene3D" id="3.40.50.720">
    <property type="entry name" value="NAD(P)-binding Rossmann-like Domain"/>
    <property type="match status" value="1"/>
</dbReference>
<dbReference type="GO" id="GO:0016616">
    <property type="term" value="F:oxidoreductase activity, acting on the CH-OH group of donors, NAD or NADP as acceptor"/>
    <property type="evidence" value="ECO:0007669"/>
    <property type="project" value="InterPro"/>
</dbReference>
<sequence length="470" mass="53256">MSNHSVVITGGGGYLGHRWHGSVHYDSTFNNCQRETSTINRNHIRILCNDSGGPLVLDWYQNFDCSIDISFQTSVPVPKRFLNQITERRLGSLSTCMGYQRETYWLGCALNEKGVKVTLFDIWKPIDNFPKEITFLQGDVRSYSDVEDALKNANCVFHIASYGMSGREQLNRKLIEEVNVTGTENVIQACLKNGVPRLVYTSTFNVVFGGQVIKNGDETLPYLPLHLHPDYYSKTKSIAEMAVLKANGLKLENGSDILRTCALRPAGIYGPGEQRHLPRIVSYIERGIFKFVYGDVNSLVEFVHVNNLVAAHIMAADALTAEKKYRAAGQPYFISDGKPVNNFEFFRPLVEGLGYRFPTVRLPISLIYFFAFLTEMFHFLIGPVYNFQPLLTRTEVYKTGVTHYFSLEKAKQDLGYKPQSYNLDEVVEWFKLKGHGKKSCPKSFTNAIWNVLLIMVLTFIVLCYIPVVGI</sequence>
<reference evidence="6" key="3">
    <citation type="submission" date="2025-09" db="UniProtKB">
        <authorList>
            <consortium name="Ensembl"/>
        </authorList>
    </citation>
    <scope>IDENTIFICATION</scope>
</reference>
<evidence type="ECO:0000256" key="2">
    <source>
        <dbReference type="ARBA" id="ARBA00023002"/>
    </source>
</evidence>
<evidence type="ECO:0000256" key="4">
    <source>
        <dbReference type="SAM" id="Phobius"/>
    </source>
</evidence>
<dbReference type="FunFam" id="3.40.50.720:FF:000138">
    <property type="entry name" value="Short-chain dehydrogenase/reductase family 42E member 1"/>
    <property type="match status" value="1"/>
</dbReference>
<accession>A0A8C4SI90</accession>
<dbReference type="GeneTree" id="ENSGT00940000158070"/>
<evidence type="ECO:0000313" key="6">
    <source>
        <dbReference type="Ensembl" id="ENSECRP00000017162.1"/>
    </source>
</evidence>
<dbReference type="PANTHER" id="PTHR43245">
    <property type="entry name" value="BIFUNCTIONAL POLYMYXIN RESISTANCE PROTEIN ARNA"/>
    <property type="match status" value="1"/>
</dbReference>
<dbReference type="SUPFAM" id="SSF51735">
    <property type="entry name" value="NAD(P)-binding Rossmann-fold domains"/>
    <property type="match status" value="1"/>
</dbReference>
<feature type="transmembrane region" description="Helical" evidence="4">
    <location>
        <begin position="447"/>
        <end position="467"/>
    </location>
</feature>
<evidence type="ECO:0000313" key="7">
    <source>
        <dbReference type="Proteomes" id="UP000694620"/>
    </source>
</evidence>
<protein>
    <submittedName>
        <fullName evidence="6">Short chain dehydrogenase/reductase family 42E, member 1</fullName>
    </submittedName>
</protein>
<organism evidence="6 7">
    <name type="scientific">Erpetoichthys calabaricus</name>
    <name type="common">Rope fish</name>
    <name type="synonym">Calamoichthys calabaricus</name>
    <dbReference type="NCBI Taxonomy" id="27687"/>
    <lineage>
        <taxon>Eukaryota</taxon>
        <taxon>Metazoa</taxon>
        <taxon>Chordata</taxon>
        <taxon>Craniata</taxon>
        <taxon>Vertebrata</taxon>
        <taxon>Euteleostomi</taxon>
        <taxon>Actinopterygii</taxon>
        <taxon>Polypteriformes</taxon>
        <taxon>Polypteridae</taxon>
        <taxon>Erpetoichthys</taxon>
    </lineage>
</organism>
<dbReference type="Ensembl" id="ENSECRT00000017490.1">
    <property type="protein sequence ID" value="ENSECRP00000017162.1"/>
    <property type="gene ID" value="ENSECRG00000011435.1"/>
</dbReference>
<dbReference type="GO" id="GO:0006694">
    <property type="term" value="P:steroid biosynthetic process"/>
    <property type="evidence" value="ECO:0007669"/>
    <property type="project" value="InterPro"/>
</dbReference>
<proteinExistence type="inferred from homology"/>
<evidence type="ECO:0000256" key="3">
    <source>
        <dbReference type="ARBA" id="ARBA00023027"/>
    </source>
</evidence>
<name>A0A8C4SI90_ERPCA</name>